<dbReference type="PROSITE" id="PS50181">
    <property type="entry name" value="FBOX"/>
    <property type="match status" value="1"/>
</dbReference>
<dbReference type="InterPro" id="IPR032675">
    <property type="entry name" value="LRR_dom_sf"/>
</dbReference>
<dbReference type="InterPro" id="IPR036047">
    <property type="entry name" value="F-box-like_dom_sf"/>
</dbReference>
<dbReference type="GO" id="GO:0005634">
    <property type="term" value="C:nucleus"/>
    <property type="evidence" value="ECO:0007669"/>
    <property type="project" value="TreeGrafter"/>
</dbReference>
<reference evidence="3" key="1">
    <citation type="journal article" date="2023" name="G3 (Bethesda)">
        <title>Whole genome assemblies of Zophobas morio and Tenebrio molitor.</title>
        <authorList>
            <person name="Kaur S."/>
            <person name="Stinson S.A."/>
            <person name="diCenzo G.C."/>
        </authorList>
    </citation>
    <scope>NUCLEOTIDE SEQUENCE</scope>
    <source>
        <strain evidence="3">QUZm001</strain>
    </source>
</reference>
<dbReference type="EMBL" id="JALNTZ010000009">
    <property type="protein sequence ID" value="KAJ3640623.1"/>
    <property type="molecule type" value="Genomic_DNA"/>
</dbReference>
<dbReference type="InterPro" id="IPR001810">
    <property type="entry name" value="F-box_dom"/>
</dbReference>
<organism evidence="3 4">
    <name type="scientific">Zophobas morio</name>
    <dbReference type="NCBI Taxonomy" id="2755281"/>
    <lineage>
        <taxon>Eukaryota</taxon>
        <taxon>Metazoa</taxon>
        <taxon>Ecdysozoa</taxon>
        <taxon>Arthropoda</taxon>
        <taxon>Hexapoda</taxon>
        <taxon>Insecta</taxon>
        <taxon>Pterygota</taxon>
        <taxon>Neoptera</taxon>
        <taxon>Endopterygota</taxon>
        <taxon>Coleoptera</taxon>
        <taxon>Polyphaga</taxon>
        <taxon>Cucujiformia</taxon>
        <taxon>Tenebrionidae</taxon>
        <taxon>Zophobas</taxon>
    </lineage>
</organism>
<dbReference type="PANTHER" id="PTHR16134:SF119">
    <property type="entry name" value="AT02038P-RELATED"/>
    <property type="match status" value="1"/>
</dbReference>
<protein>
    <recommendedName>
        <fullName evidence="2">F-box domain-containing protein</fullName>
    </recommendedName>
</protein>
<dbReference type="Gene3D" id="3.80.10.10">
    <property type="entry name" value="Ribonuclease Inhibitor"/>
    <property type="match status" value="2"/>
</dbReference>
<dbReference type="PANTHER" id="PTHR16134">
    <property type="entry name" value="F-BOX/TPR REPEAT PROTEIN POF3"/>
    <property type="match status" value="1"/>
</dbReference>
<comment type="caution">
    <text evidence="3">The sequence shown here is derived from an EMBL/GenBank/DDBJ whole genome shotgun (WGS) entry which is preliminary data.</text>
</comment>
<evidence type="ECO:0000313" key="3">
    <source>
        <dbReference type="EMBL" id="KAJ3640623.1"/>
    </source>
</evidence>
<accession>A0AA38HMF7</accession>
<dbReference type="SMART" id="SM00256">
    <property type="entry name" value="FBOX"/>
    <property type="match status" value="1"/>
</dbReference>
<dbReference type="Pfam" id="PF12937">
    <property type="entry name" value="F-box-like"/>
    <property type="match status" value="1"/>
</dbReference>
<dbReference type="Gene3D" id="1.20.1280.50">
    <property type="match status" value="1"/>
</dbReference>
<feature type="region of interest" description="Disordered" evidence="1">
    <location>
        <begin position="1"/>
        <end position="25"/>
    </location>
</feature>
<name>A0AA38HMF7_9CUCU</name>
<dbReference type="SUPFAM" id="SSF52047">
    <property type="entry name" value="RNI-like"/>
    <property type="match status" value="1"/>
</dbReference>
<gene>
    <name evidence="3" type="ORF">Zmor_027175</name>
</gene>
<dbReference type="Proteomes" id="UP001168821">
    <property type="component" value="Unassembled WGS sequence"/>
</dbReference>
<sequence length="365" mass="42162">MEPEMETNHHTEGPPRKKAKRPLDQEVNKKNITSLPYDILVNIFKHLDLKSIGVCATLCSTFNNVSKDSSLYQEVTLKYNMNKEFLESFVSKISHPKELCVEYKYCDNQSDFEDHSEFDKFVRIALTKCGEYVQSIRIDNCRNDDILLLLSECVNLKELTLYRCKSSFQSLTSITTLTSIKYVSCHFPQKIASEAIKNNELLRKLYLSDNTNVNVNEICENLSRCNEHMREIYFSERKKLRAKSLRTLGRLTKLRSLALVSGTGFECDPEDSLEQIAAGCSKLERLIIYGWKEINDDNLMPILHMCTNLRELDLRGLNITIRSCREAALSLPFLKTMDVIKCNRVKKSQLAKLKQDFMEIDIPLE</sequence>
<dbReference type="CDD" id="cd09917">
    <property type="entry name" value="F-box_SF"/>
    <property type="match status" value="1"/>
</dbReference>
<dbReference type="AlphaFoldDB" id="A0AA38HMF7"/>
<evidence type="ECO:0000256" key="1">
    <source>
        <dbReference type="SAM" id="MobiDB-lite"/>
    </source>
</evidence>
<evidence type="ECO:0000313" key="4">
    <source>
        <dbReference type="Proteomes" id="UP001168821"/>
    </source>
</evidence>
<evidence type="ECO:0000259" key="2">
    <source>
        <dbReference type="PROSITE" id="PS50181"/>
    </source>
</evidence>
<feature type="domain" description="F-box" evidence="2">
    <location>
        <begin position="29"/>
        <end position="75"/>
    </location>
</feature>
<dbReference type="GO" id="GO:0005829">
    <property type="term" value="C:cytosol"/>
    <property type="evidence" value="ECO:0007669"/>
    <property type="project" value="TreeGrafter"/>
</dbReference>
<dbReference type="FunFam" id="3.80.10.10:FF:002881">
    <property type="entry name" value="Uncharacterized protein"/>
    <property type="match status" value="1"/>
</dbReference>
<dbReference type="SUPFAM" id="SSF81383">
    <property type="entry name" value="F-box domain"/>
    <property type="match status" value="1"/>
</dbReference>
<keyword evidence="4" id="KW-1185">Reference proteome</keyword>
<proteinExistence type="predicted"/>